<evidence type="ECO:0000256" key="7">
    <source>
        <dbReference type="ARBA" id="ARBA00023157"/>
    </source>
</evidence>
<evidence type="ECO:0000256" key="1">
    <source>
        <dbReference type="ARBA" id="ARBA00001913"/>
    </source>
</evidence>
<dbReference type="InterPro" id="IPR050749">
    <property type="entry name" value="Glycosyl_Hydrolase_47"/>
</dbReference>
<keyword evidence="6 11" id="KW-0106">Calcium</keyword>
<dbReference type="GO" id="GO:0005783">
    <property type="term" value="C:endoplasmic reticulum"/>
    <property type="evidence" value="ECO:0007669"/>
    <property type="project" value="TreeGrafter"/>
</dbReference>
<evidence type="ECO:0000256" key="14">
    <source>
        <dbReference type="SAM" id="MobiDB-lite"/>
    </source>
</evidence>
<feature type="active site" description="Proton donor" evidence="10">
    <location>
        <position position="428"/>
    </location>
</feature>
<dbReference type="OrthoDB" id="8118055at2759"/>
<feature type="active site" evidence="10">
    <location>
        <position position="318"/>
    </location>
</feature>
<keyword evidence="15" id="KW-0812">Transmembrane</keyword>
<evidence type="ECO:0000256" key="13">
    <source>
        <dbReference type="RuleBase" id="RU361193"/>
    </source>
</evidence>
<dbReference type="InterPro" id="IPR012341">
    <property type="entry name" value="6hp_glycosidase-like_sf"/>
</dbReference>
<evidence type="ECO:0000313" key="16">
    <source>
        <dbReference type="EMBL" id="KAJ2687525.1"/>
    </source>
</evidence>
<dbReference type="GO" id="GO:0004571">
    <property type="term" value="F:mannosyl-oligosaccharide 1,2-alpha-mannosidase activity"/>
    <property type="evidence" value="ECO:0007669"/>
    <property type="project" value="UniProtKB-EC"/>
</dbReference>
<dbReference type="PANTHER" id="PTHR11742:SF55">
    <property type="entry name" value="ENDOPLASMIC RETICULUM MANNOSYL-OLIGOSACCHARIDE 1,2-ALPHA-MANNOSIDASE"/>
    <property type="match status" value="1"/>
</dbReference>
<keyword evidence="15" id="KW-0472">Membrane</keyword>
<proteinExistence type="inferred from homology"/>
<protein>
    <recommendedName>
        <fullName evidence="13">alpha-1,2-Mannosidase</fullName>
        <ecNumber evidence="13">3.2.1.-</ecNumber>
    </recommendedName>
</protein>
<evidence type="ECO:0000256" key="3">
    <source>
        <dbReference type="ARBA" id="ARBA00007658"/>
    </source>
</evidence>
<comment type="catalytic activity">
    <reaction evidence="9">
        <text>N(4)-(alpha-D-Man-(1-&gt;2)-alpha-D-Man-(1-&gt;2)-alpha-D-Man-(1-&gt;3)-[alpha-D-Man-(1-&gt;2)-alpha-D-Man-(1-&gt;3)-[alpha-D-Man-(1-&gt;2)-alpha-D-Man-(1-&gt;6)]-alpha-D-Man-(1-&gt;6)]-beta-D-Man-(1-&gt;4)-beta-D-GlcNAc-(1-&gt;4)-beta-D-GlcNAc)-L-asparaginyl-[protein] (N-glucan mannose isomer 9A1,2,3B1,2,3) + 4 H2O = N(4)-(alpha-D-Man-(1-&gt;3)-[alpha-D-Man-(1-&gt;3)-[alpha-D-Man-(1-&gt;6)]-alpha-D-Man-(1-&gt;6)]-beta-D-Man-(1-&gt;4)-beta-D-GlcNAc-(1-&gt;4)-beta-D-GlcNAc)-L-asparaginyl-[protein] (N-glucan mannose isomer 5A1,2) + 4 beta-D-mannose</text>
        <dbReference type="Rhea" id="RHEA:56008"/>
        <dbReference type="Rhea" id="RHEA-COMP:14356"/>
        <dbReference type="Rhea" id="RHEA-COMP:14367"/>
        <dbReference type="ChEBI" id="CHEBI:15377"/>
        <dbReference type="ChEBI" id="CHEBI:28563"/>
        <dbReference type="ChEBI" id="CHEBI:59087"/>
        <dbReference type="ChEBI" id="CHEBI:139493"/>
        <dbReference type="EC" id="3.2.1.113"/>
    </reaction>
</comment>
<dbReference type="AlphaFoldDB" id="A0A9W8GK48"/>
<feature type="region of interest" description="Disordered" evidence="14">
    <location>
        <begin position="87"/>
        <end position="107"/>
    </location>
</feature>
<evidence type="ECO:0000256" key="12">
    <source>
        <dbReference type="PIRSR" id="PIRSR601382-3"/>
    </source>
</evidence>
<dbReference type="GO" id="GO:0016020">
    <property type="term" value="C:membrane"/>
    <property type="evidence" value="ECO:0007669"/>
    <property type="project" value="InterPro"/>
</dbReference>
<keyword evidence="4 11" id="KW-0479">Metal-binding</keyword>
<evidence type="ECO:0000313" key="17">
    <source>
        <dbReference type="Proteomes" id="UP001151516"/>
    </source>
</evidence>
<evidence type="ECO:0000256" key="6">
    <source>
        <dbReference type="ARBA" id="ARBA00022837"/>
    </source>
</evidence>
<dbReference type="SUPFAM" id="SSF48225">
    <property type="entry name" value="Seven-hairpin glycosidases"/>
    <property type="match status" value="1"/>
</dbReference>
<dbReference type="GO" id="GO:0005975">
    <property type="term" value="P:carbohydrate metabolic process"/>
    <property type="evidence" value="ECO:0007669"/>
    <property type="project" value="InterPro"/>
</dbReference>
<keyword evidence="13" id="KW-0326">Glycosidase</keyword>
<keyword evidence="15" id="KW-1133">Transmembrane helix</keyword>
<evidence type="ECO:0000256" key="2">
    <source>
        <dbReference type="ARBA" id="ARBA00004922"/>
    </source>
</evidence>
<dbReference type="InterPro" id="IPR036026">
    <property type="entry name" value="Seven-hairpin_glycosidases"/>
</dbReference>
<evidence type="ECO:0000256" key="9">
    <source>
        <dbReference type="ARBA" id="ARBA00048605"/>
    </source>
</evidence>
<evidence type="ECO:0000256" key="5">
    <source>
        <dbReference type="ARBA" id="ARBA00022801"/>
    </source>
</evidence>
<feature type="region of interest" description="Disordered" evidence="14">
    <location>
        <begin position="1"/>
        <end position="27"/>
    </location>
</feature>
<feature type="transmembrane region" description="Helical" evidence="15">
    <location>
        <begin position="50"/>
        <end position="72"/>
    </location>
</feature>
<dbReference type="Pfam" id="PF01532">
    <property type="entry name" value="Glyco_hydro_47"/>
    <property type="match status" value="1"/>
</dbReference>
<evidence type="ECO:0000256" key="15">
    <source>
        <dbReference type="SAM" id="Phobius"/>
    </source>
</evidence>
<reference evidence="16" key="1">
    <citation type="submission" date="2022-07" db="EMBL/GenBank/DDBJ databases">
        <title>Phylogenomic reconstructions and comparative analyses of Kickxellomycotina fungi.</title>
        <authorList>
            <person name="Reynolds N.K."/>
            <person name="Stajich J.E."/>
            <person name="Barry K."/>
            <person name="Grigoriev I.V."/>
            <person name="Crous P."/>
            <person name="Smith M.E."/>
        </authorList>
    </citation>
    <scope>NUCLEOTIDE SEQUENCE</scope>
    <source>
        <strain evidence="16">CBS 109367</strain>
    </source>
</reference>
<feature type="disulfide bond" evidence="12">
    <location>
        <begin position="385"/>
        <end position="414"/>
    </location>
</feature>
<feature type="binding site" evidence="11">
    <location>
        <position position="567"/>
    </location>
    <ligand>
        <name>Ca(2+)</name>
        <dbReference type="ChEBI" id="CHEBI:29108"/>
    </ligand>
</feature>
<gene>
    <name evidence="16" type="ORF">IWW39_002880</name>
</gene>
<feature type="active site" evidence="10">
    <location>
        <position position="479"/>
    </location>
</feature>
<keyword evidence="17" id="KW-1185">Reference proteome</keyword>
<dbReference type="PRINTS" id="PR00747">
    <property type="entry name" value="GLYHDRLASE47"/>
</dbReference>
<name>A0A9W8GK48_9FUNG</name>
<comment type="pathway">
    <text evidence="2">Protein modification; protein glycosylation.</text>
</comment>
<dbReference type="GO" id="GO:0036503">
    <property type="term" value="P:ERAD pathway"/>
    <property type="evidence" value="ECO:0007669"/>
    <property type="project" value="UniProtKB-ARBA"/>
</dbReference>
<evidence type="ECO:0000256" key="4">
    <source>
        <dbReference type="ARBA" id="ARBA00022723"/>
    </source>
</evidence>
<dbReference type="Gene3D" id="1.50.10.10">
    <property type="match status" value="1"/>
</dbReference>
<dbReference type="InterPro" id="IPR001382">
    <property type="entry name" value="Glyco_hydro_47"/>
</dbReference>
<dbReference type="GO" id="GO:0005509">
    <property type="term" value="F:calcium ion binding"/>
    <property type="evidence" value="ECO:0007669"/>
    <property type="project" value="InterPro"/>
</dbReference>
<evidence type="ECO:0000256" key="10">
    <source>
        <dbReference type="PIRSR" id="PIRSR601382-1"/>
    </source>
</evidence>
<sequence length="581" mass="66134">MDRDAEANRHSSVSSEPTIPLGDQDGLPLLRGKQTLKGRLRTGWYRMDRLGRLTTSLVVLIIGGAILARVLIELLCPYDYWHNPQVTVPPKTDDSNHSASTDKERRNAVRDAMKHTWSGYHKYAFGHDELLPVSNKSNDKWGGWGVTLIDALDTLYIMELYDEFNQGVTHVVDVDFSKATPGYTTPFFEMVIRSLAGLLTAYEMSLDKRLLAKAQQVGDVLMPAFKTSTGLPYPRVDVNAGVAVRASSICLAEAGTVQLEYWKLSDLTGNPVYHQTAQRVVDILDQSQKPYKGLYPIWVDIATGNFTSGQITFGAQGDSWYEYMLKQYIYSGGTHDQYRRMYVESIESMKQKMVKRSEFDDQMYYIGDLDFTAKKFSPKFQHLTCFVPGMLALGSKTLNRPDDLELAKQLTYTCFQMYNQTATGLGPEYVLFRDGSNKGLLPTNHKNDFDIEDLPTADSSEVNNGYYLGYDRGYLLRPETAESIMILYRITGDVKYKEWGWQIFQAIDKWTKTPAGYSAYRDVTSTKRDSQLTDSMESFFLAETLKYLYLLFSPADYYSLDDYVFNTEAHPFKIQHGRAHK</sequence>
<feature type="active site" description="Proton donor" evidence="10">
    <location>
        <position position="189"/>
    </location>
</feature>
<comment type="cofactor">
    <cofactor evidence="1 11">
        <name>Ca(2+)</name>
        <dbReference type="ChEBI" id="CHEBI:29108"/>
    </cofactor>
</comment>
<comment type="caution">
    <text evidence="16">The sequence shown here is derived from an EMBL/GenBank/DDBJ whole genome shotgun (WGS) entry which is preliminary data.</text>
</comment>
<comment type="catalytic activity">
    <reaction evidence="8">
        <text>N(4)-(alpha-D-Man-(1-&gt;2)-alpha-D-Man-(1-&gt;2)-alpha-D-Man-(1-&gt;3)-[alpha-D-Man-(1-&gt;3)-[alpha-D-Man-(1-&gt;2)-alpha-D-Man-(1-&gt;6)]-alpha-D-Man-(1-&gt;6)]-beta-D-Man-(1-&gt;4)-beta-D-GlcNAc-(1-&gt;4)-beta-D-GlcNAc)-L-asparaginyl-[protein] (N-glucan mannose isomer 8A1,2,3B1,3) + 3 H2O = N(4)-(alpha-D-Man-(1-&gt;3)-[alpha-D-Man-(1-&gt;3)-[alpha-D-Man-(1-&gt;6)]-alpha-D-Man-(1-&gt;6)]-beta-D-Man-(1-&gt;4)-beta-D-GlcNAc-(1-&gt;4)-beta-D-GlcNAc)-L-asparaginyl-[protein] (N-glucan mannose isomer 5A1,2) + 3 beta-D-mannose</text>
        <dbReference type="Rhea" id="RHEA:56028"/>
        <dbReference type="Rhea" id="RHEA-COMP:14358"/>
        <dbReference type="Rhea" id="RHEA-COMP:14367"/>
        <dbReference type="ChEBI" id="CHEBI:15377"/>
        <dbReference type="ChEBI" id="CHEBI:28563"/>
        <dbReference type="ChEBI" id="CHEBI:59087"/>
        <dbReference type="ChEBI" id="CHEBI:60628"/>
        <dbReference type="EC" id="3.2.1.113"/>
    </reaction>
</comment>
<accession>A0A9W8GK48</accession>
<dbReference type="EC" id="3.2.1.-" evidence="13"/>
<feature type="compositionally biased region" description="Basic and acidic residues" evidence="14">
    <location>
        <begin position="91"/>
        <end position="107"/>
    </location>
</feature>
<dbReference type="PANTHER" id="PTHR11742">
    <property type="entry name" value="MANNOSYL-OLIGOSACCHARIDE ALPHA-1,2-MANNOSIDASE-RELATED"/>
    <property type="match status" value="1"/>
</dbReference>
<comment type="similarity">
    <text evidence="3 13">Belongs to the glycosyl hydrolase 47 family.</text>
</comment>
<keyword evidence="7 12" id="KW-1015">Disulfide bond</keyword>
<keyword evidence="5 13" id="KW-0378">Hydrolase</keyword>
<evidence type="ECO:0000256" key="11">
    <source>
        <dbReference type="PIRSR" id="PIRSR601382-2"/>
    </source>
</evidence>
<dbReference type="Proteomes" id="UP001151516">
    <property type="component" value="Unassembled WGS sequence"/>
</dbReference>
<organism evidence="16 17">
    <name type="scientific">Coemansia spiralis</name>
    <dbReference type="NCBI Taxonomy" id="417178"/>
    <lineage>
        <taxon>Eukaryota</taxon>
        <taxon>Fungi</taxon>
        <taxon>Fungi incertae sedis</taxon>
        <taxon>Zoopagomycota</taxon>
        <taxon>Kickxellomycotina</taxon>
        <taxon>Kickxellomycetes</taxon>
        <taxon>Kickxellales</taxon>
        <taxon>Kickxellaceae</taxon>
        <taxon>Coemansia</taxon>
    </lineage>
</organism>
<dbReference type="EMBL" id="JANBTX010000070">
    <property type="protein sequence ID" value="KAJ2687525.1"/>
    <property type="molecule type" value="Genomic_DNA"/>
</dbReference>
<evidence type="ECO:0000256" key="8">
    <source>
        <dbReference type="ARBA" id="ARBA00047669"/>
    </source>
</evidence>